<evidence type="ECO:0000256" key="6">
    <source>
        <dbReference type="ARBA" id="ARBA00022692"/>
    </source>
</evidence>
<dbReference type="Pfam" id="PF02501">
    <property type="entry name" value="T2SSI"/>
    <property type="match status" value="1"/>
</dbReference>
<dbReference type="SUPFAM" id="SSF54523">
    <property type="entry name" value="Pili subunits"/>
    <property type="match status" value="1"/>
</dbReference>
<protein>
    <recommendedName>
        <fullName evidence="9">Type II secretion system protein I</fullName>
        <shortName evidence="9">T2SS minor pseudopilin I</shortName>
    </recommendedName>
</protein>
<dbReference type="PROSITE" id="PS00409">
    <property type="entry name" value="PROKAR_NTER_METHYL"/>
    <property type="match status" value="1"/>
</dbReference>
<evidence type="ECO:0000256" key="7">
    <source>
        <dbReference type="ARBA" id="ARBA00022989"/>
    </source>
</evidence>
<dbReference type="InterPro" id="IPR012902">
    <property type="entry name" value="N_methyl_site"/>
</dbReference>
<dbReference type="Proteomes" id="UP000198762">
    <property type="component" value="Unassembled WGS sequence"/>
</dbReference>
<dbReference type="STRING" id="430453.SAMN04487962_11723"/>
<dbReference type="AlphaFoldDB" id="A0A1I0GD24"/>
<sequence length="126" mass="14116">MRQHGFTLIEVLVALMVFGLIATAASQVGSQYLGSFERVRDLTMASWIAGNRMNEVRLQEEFPSISESSKELEYAGRRWRVVTEISGTDEESMRRIDVRVEAYGGSGEPAQLQSLSGFLRDPEQSL</sequence>
<evidence type="ECO:0000256" key="2">
    <source>
        <dbReference type="ARBA" id="ARBA00008358"/>
    </source>
</evidence>
<dbReference type="PANTHER" id="PTHR38779:SF2">
    <property type="entry name" value="TYPE II SECRETION SYSTEM PROTEIN I-RELATED"/>
    <property type="match status" value="1"/>
</dbReference>
<evidence type="ECO:0000256" key="10">
    <source>
        <dbReference type="SAM" id="MobiDB-lite"/>
    </source>
</evidence>
<organism evidence="12 13">
    <name type="scientific">Marinobacter segnicrescens</name>
    <dbReference type="NCBI Taxonomy" id="430453"/>
    <lineage>
        <taxon>Bacteria</taxon>
        <taxon>Pseudomonadati</taxon>
        <taxon>Pseudomonadota</taxon>
        <taxon>Gammaproteobacteria</taxon>
        <taxon>Pseudomonadales</taxon>
        <taxon>Marinobacteraceae</taxon>
        <taxon>Marinobacter</taxon>
    </lineage>
</organism>
<keyword evidence="7" id="KW-1133">Transmembrane helix</keyword>
<comment type="function">
    <text evidence="9">Component of the type II secretion system required for the energy-dependent secretion of extracellular factors such as proteases and toxins from the periplasm.</text>
</comment>
<evidence type="ECO:0000256" key="5">
    <source>
        <dbReference type="ARBA" id="ARBA00022519"/>
    </source>
</evidence>
<evidence type="ECO:0000259" key="11">
    <source>
        <dbReference type="Pfam" id="PF02501"/>
    </source>
</evidence>
<evidence type="ECO:0000313" key="13">
    <source>
        <dbReference type="Proteomes" id="UP000198762"/>
    </source>
</evidence>
<dbReference type="InterPro" id="IPR045584">
    <property type="entry name" value="Pilin-like"/>
</dbReference>
<dbReference type="EMBL" id="FOHZ01000017">
    <property type="protein sequence ID" value="SET68699.1"/>
    <property type="molecule type" value="Genomic_DNA"/>
</dbReference>
<dbReference type="RefSeq" id="WP_245742657.1">
    <property type="nucleotide sequence ID" value="NZ_FOHZ01000017.1"/>
</dbReference>
<comment type="PTM">
    <text evidence="9">Cleaved by prepilin peptidase.</text>
</comment>
<dbReference type="Gene3D" id="3.30.1300.30">
    <property type="entry name" value="GSPII I/J protein-like"/>
    <property type="match status" value="1"/>
</dbReference>
<dbReference type="GO" id="GO:0015627">
    <property type="term" value="C:type II protein secretion system complex"/>
    <property type="evidence" value="ECO:0007669"/>
    <property type="project" value="UniProtKB-UniRule"/>
</dbReference>
<feature type="domain" description="Type II secretion system protein GspI C-terminal" evidence="11">
    <location>
        <begin position="40"/>
        <end position="119"/>
    </location>
</feature>
<dbReference type="Pfam" id="PF07963">
    <property type="entry name" value="N_methyl"/>
    <property type="match status" value="1"/>
</dbReference>
<evidence type="ECO:0000256" key="9">
    <source>
        <dbReference type="RuleBase" id="RU368030"/>
    </source>
</evidence>
<reference evidence="13" key="1">
    <citation type="submission" date="2016-10" db="EMBL/GenBank/DDBJ databases">
        <authorList>
            <person name="Varghese N."/>
            <person name="Submissions S."/>
        </authorList>
    </citation>
    <scope>NUCLEOTIDE SEQUENCE [LARGE SCALE GENOMIC DNA]</scope>
    <source>
        <strain evidence="13">CGMCC 1.6489</strain>
    </source>
</reference>
<dbReference type="NCBIfam" id="TIGR01707">
    <property type="entry name" value="gspI"/>
    <property type="match status" value="1"/>
</dbReference>
<dbReference type="NCBIfam" id="TIGR02532">
    <property type="entry name" value="IV_pilin_GFxxxE"/>
    <property type="match status" value="1"/>
</dbReference>
<comment type="similarity">
    <text evidence="2 9">Belongs to the GSP I family.</text>
</comment>
<evidence type="ECO:0000256" key="4">
    <source>
        <dbReference type="ARBA" id="ARBA00022481"/>
    </source>
</evidence>
<evidence type="ECO:0000256" key="3">
    <source>
        <dbReference type="ARBA" id="ARBA00022475"/>
    </source>
</evidence>
<evidence type="ECO:0000256" key="8">
    <source>
        <dbReference type="ARBA" id="ARBA00023136"/>
    </source>
</evidence>
<keyword evidence="4 9" id="KW-0488">Methylation</keyword>
<keyword evidence="8" id="KW-0472">Membrane</keyword>
<keyword evidence="6" id="KW-0812">Transmembrane</keyword>
<accession>A0A1I0GD24</accession>
<evidence type="ECO:0000313" key="12">
    <source>
        <dbReference type="EMBL" id="SET68699.1"/>
    </source>
</evidence>
<gene>
    <name evidence="12" type="ORF">SAMN04487962_11723</name>
</gene>
<name>A0A1I0GD24_9GAMM</name>
<keyword evidence="3" id="KW-1003">Cell membrane</keyword>
<feature type="region of interest" description="Disordered" evidence="10">
    <location>
        <begin position="107"/>
        <end position="126"/>
    </location>
</feature>
<dbReference type="GO" id="GO:0005886">
    <property type="term" value="C:plasma membrane"/>
    <property type="evidence" value="ECO:0007669"/>
    <property type="project" value="UniProtKB-SubCell"/>
</dbReference>
<dbReference type="PANTHER" id="PTHR38779">
    <property type="entry name" value="TYPE II SECRETION SYSTEM PROTEIN I-RELATED"/>
    <property type="match status" value="1"/>
</dbReference>
<keyword evidence="13" id="KW-1185">Reference proteome</keyword>
<keyword evidence="5 9" id="KW-0997">Cell inner membrane</keyword>
<comment type="subcellular location">
    <subcellularLocation>
        <location evidence="1 9">Cell inner membrane</location>
        <topology evidence="1 9">Single-pass membrane protein</topology>
    </subcellularLocation>
</comment>
<proteinExistence type="inferred from homology"/>
<dbReference type="GO" id="GO:0015628">
    <property type="term" value="P:protein secretion by the type II secretion system"/>
    <property type="evidence" value="ECO:0007669"/>
    <property type="project" value="UniProtKB-UniRule"/>
</dbReference>
<dbReference type="InterPro" id="IPR010052">
    <property type="entry name" value="T2SS_protein-GspI"/>
</dbReference>
<evidence type="ECO:0000256" key="1">
    <source>
        <dbReference type="ARBA" id="ARBA00004377"/>
    </source>
</evidence>
<dbReference type="InterPro" id="IPR003413">
    <property type="entry name" value="T2SS_GspI_C"/>
</dbReference>
<comment type="subunit">
    <text evidence="9">Type II secretion is composed of four main components: the outer membrane complex, the inner membrane complex, the cytoplasmic secretion ATPase and the periplasm-spanning pseudopilus.</text>
</comment>